<accession>A0A3Q9FPY0</accession>
<dbReference type="RefSeq" id="WP_126615577.1">
    <property type="nucleotide sequence ID" value="NZ_CP034562.1"/>
</dbReference>
<name>A0A3Q9FPY0_9BACT</name>
<dbReference type="InterPro" id="IPR050713">
    <property type="entry name" value="RTP_Phos/Ushers"/>
</dbReference>
<dbReference type="NCBIfam" id="TIGR04183">
    <property type="entry name" value="Por_Secre_tail"/>
    <property type="match status" value="1"/>
</dbReference>
<dbReference type="SUPFAM" id="SSF110296">
    <property type="entry name" value="Oligoxyloglucan reducing end-specific cellobiohydrolase"/>
    <property type="match status" value="2"/>
</dbReference>
<dbReference type="SUPFAM" id="SSF49265">
    <property type="entry name" value="Fibronectin type III"/>
    <property type="match status" value="4"/>
</dbReference>
<protein>
    <submittedName>
        <fullName evidence="2">T9SS type A sorting domain-containing protein</fullName>
    </submittedName>
</protein>
<dbReference type="InterPro" id="IPR026444">
    <property type="entry name" value="Secre_tail"/>
</dbReference>
<proteinExistence type="predicted"/>
<dbReference type="Pfam" id="PF00041">
    <property type="entry name" value="fn3"/>
    <property type="match status" value="1"/>
</dbReference>
<dbReference type="KEGG" id="fll:EI427_13720"/>
<dbReference type="CDD" id="cd00063">
    <property type="entry name" value="FN3"/>
    <property type="match status" value="3"/>
</dbReference>
<dbReference type="Gene3D" id="2.60.40.10">
    <property type="entry name" value="Immunoglobulins"/>
    <property type="match status" value="8"/>
</dbReference>
<dbReference type="PANTHER" id="PTHR46957:SF3">
    <property type="entry name" value="CYTOKINE RECEPTOR"/>
    <property type="match status" value="1"/>
</dbReference>
<dbReference type="Pfam" id="PF18962">
    <property type="entry name" value="Por_Secre_tail"/>
    <property type="match status" value="1"/>
</dbReference>
<dbReference type="InterPro" id="IPR013783">
    <property type="entry name" value="Ig-like_fold"/>
</dbReference>
<feature type="domain" description="Fibronectin type-III" evidence="1">
    <location>
        <begin position="1272"/>
        <end position="1364"/>
    </location>
</feature>
<dbReference type="OrthoDB" id="9757947at2"/>
<keyword evidence="3" id="KW-1185">Reference proteome</keyword>
<dbReference type="GO" id="GO:0016020">
    <property type="term" value="C:membrane"/>
    <property type="evidence" value="ECO:0007669"/>
    <property type="project" value="UniProtKB-SubCell"/>
</dbReference>
<dbReference type="EMBL" id="CP034562">
    <property type="protein sequence ID" value="AZQ63260.1"/>
    <property type="molecule type" value="Genomic_DNA"/>
</dbReference>
<dbReference type="Gene3D" id="2.130.10.10">
    <property type="entry name" value="YVTN repeat-like/Quinoprotein amine dehydrogenase"/>
    <property type="match status" value="4"/>
</dbReference>
<sequence length="1918" mass="215085">MKLAVFNSFYTKCFYLLFLLSLLYISTFAQNTALISDMSQDQTIYHKFKRQKDDPEARQNYEHRLLENPKLHLIPSNIFELEHSFAQKLHFKTQLFDDLSVSDVATVNWKKRGPFNVGGRTRALAIDKSNEKILLAGGVAGGLWRSINGGASWIKVTTPTDRQSITCIAQDPRPNYANVWYYGAGEIYGNSASGGGANYRGNGIYKSTDGGVSWNQLSSTVSDPTLNEGVFQYVSKIAITPQGHVYVAHKGGISKSSDRGNSWQLSLEEEGAIFTEVMVTSEGRLFATIANTGFFTSLNGSDWINITPQEVSSISLNRTVMDFSYSNPDNIYFFAHTPGNGESSHMLFKYNVSNETWENRTANLPAYGGYVGDLSQGSYNQYIRVKPNNENVIFIGSTNLYRSEDGFKTNSSTRWIGGYSPKNNVSIYPNHHPDNHWMEFLPSNPNIVITSHDGGISKTQNCLAENVEWEYLNNGYYTTQAYAIAIDEKTEGDNRIMAGFQDNGKWYSNSTEEGSSWIEEYAGGDGCYVAIVPGEDIRYTSTQYGKILRFKGADPRKPTDYDGIQPRAATNQMFVHPYILDHNDPNVMYYPAGNKMWFNVSLDKINSGYTFRGTNSGWLQYSNVAANATITSLDVSTKKEDVLYFGTASGGVYKVNNARDQSTSMVDIFTEKGLPKAYVSCVAVNPTNEDHVLVVFSNYQTQSIFQTLDGGDSWLHVSGNLEENEDGSGAGPSVRWAAFHHPNNGTEGVFIGTSVGLFYANSLHQFTDWKQQAENEIGDAVVTMIKTREDGLVVIGTHSNGIYSAYFGVDDTPPVVSKDIEDKQYSLGDFGETYDLSKLFFDENGDQLSFEIVNDNEDVVFVSIINNQLHIKPSEENVGNAVITIVGTAHGKEATLNFNVTVKDISPTLVSQKNPDGNSYRSQFFTDFNAPIYLADDFEIEEGDEWEINAVKAFGESTVSSISEVDIIIWSDVNGKPSIEEVYNADNDGLVYYNNGTIEFTFNTPLILSEGKYWLTIAPVISYSKDGSWYWKGNVDTNTHGGDFYMWDQNDLFRQGYTSWTHRDDIGFADHDLAFEIYGNSTQTSVLPYISILNAEGITEGRIELDWEGISEASGYYIERSTSPNGDFQRIATLSSEYNYWIDNSDKIDGVTYFYKVKGFNAYGEAQGSPIVSAVVYQLPKAVQNLTVDKVQGGLLVEWEDKSNNETEFVIEYSLHPNNGYVPIATAGRDATSYLVSMDLLGSLKYYIRVAAANGAGNSPYQLVSSYTRLEAPGNIFYEEKSATSLFISWRDMSALETGFLLEYSTDHGNYFPFSKITDVNAESFLLNGLLPNMTYYFRLSAINGLLDGDLTSEPILFVHTMGNSSKPSFVTDVSAAYQNQNVVLDWVDSVHNELGFKVYKKESLLSDSYQLIAQLPYNTQEFIDENINEGSSFSYKIESYNALGISESEEVVINIPINSPHSLRLLNRNFVNHIQWEDASNLEDEYVIYRKTGNSSFRKLIRLPASTTNYVDNSILENQIYFYKVAAVKSGDEFFTDEVEISTFPNVPHGITTLVVQEEEAGKVQLDWIDETDDEEGYMIYRKIIGTKDSTLIATVDNTVYSLVDNTAAPETLYRYYVISYVGSLTVNPLSAQIETKAVNASLPDFPINLVASNDVDGVMLTWDDMSDNELGFEVFRRLKNDSELKSIGTVNENMTVFRDNLVDVDLCYEYTVVAYNATGYSVKMQTMYEALEYDDAIQIIEPEQFKARERAGDVILSWTDMSENEDGFKIYRLNTSSGDVIQIGTTIENQHLYIDHNEYSDGVYTYYLTAFNTDYETNYIETSVKLNKKDQSALDQLVALEVSLFPNPSEGVFRLNLGDDWEDISVDIFNIQGRKVYTSDFISSFVELNLEHLQSGQYIVVVSDEVNSVRKNIIKK</sequence>
<dbReference type="InterPro" id="IPR036116">
    <property type="entry name" value="FN3_sf"/>
</dbReference>
<reference evidence="2 3" key="1">
    <citation type="submission" date="2018-12" db="EMBL/GenBank/DDBJ databases">
        <title>Flammeovirga pectinis sp. nov., isolated from the gut of the Korean scallop, Patinopecten yessoensis.</title>
        <authorList>
            <person name="Bae J.-W."/>
            <person name="Jeong Y.-S."/>
            <person name="Kang W."/>
        </authorList>
    </citation>
    <scope>NUCLEOTIDE SEQUENCE [LARGE SCALE GENOMIC DNA]</scope>
    <source>
        <strain evidence="2 3">L12M1</strain>
    </source>
</reference>
<dbReference type="InterPro" id="IPR003961">
    <property type="entry name" value="FN3_dom"/>
</dbReference>
<organism evidence="2 3">
    <name type="scientific">Flammeovirga pectinis</name>
    <dbReference type="NCBI Taxonomy" id="2494373"/>
    <lineage>
        <taxon>Bacteria</taxon>
        <taxon>Pseudomonadati</taxon>
        <taxon>Bacteroidota</taxon>
        <taxon>Cytophagia</taxon>
        <taxon>Cytophagales</taxon>
        <taxon>Flammeovirgaceae</taxon>
        <taxon>Flammeovirga</taxon>
    </lineage>
</organism>
<dbReference type="InterPro" id="IPR015943">
    <property type="entry name" value="WD40/YVTN_repeat-like_dom_sf"/>
</dbReference>
<evidence type="ECO:0000313" key="3">
    <source>
        <dbReference type="Proteomes" id="UP000267268"/>
    </source>
</evidence>
<dbReference type="PROSITE" id="PS50853">
    <property type="entry name" value="FN3"/>
    <property type="match status" value="1"/>
</dbReference>
<dbReference type="SMART" id="SM00060">
    <property type="entry name" value="FN3"/>
    <property type="match status" value="5"/>
</dbReference>
<dbReference type="PANTHER" id="PTHR46957">
    <property type="entry name" value="CYTOKINE RECEPTOR"/>
    <property type="match status" value="1"/>
</dbReference>
<evidence type="ECO:0000259" key="1">
    <source>
        <dbReference type="PROSITE" id="PS50853"/>
    </source>
</evidence>
<evidence type="ECO:0000313" key="2">
    <source>
        <dbReference type="EMBL" id="AZQ63260.1"/>
    </source>
</evidence>
<gene>
    <name evidence="2" type="ORF">EI427_13720</name>
</gene>
<dbReference type="Proteomes" id="UP000267268">
    <property type="component" value="Chromosome 1"/>
</dbReference>